<dbReference type="AlphaFoldDB" id="A0A9D1LUI0"/>
<evidence type="ECO:0000313" key="1">
    <source>
        <dbReference type="EMBL" id="HIU48237.1"/>
    </source>
</evidence>
<protein>
    <submittedName>
        <fullName evidence="1">Uncharacterized protein</fullName>
    </submittedName>
</protein>
<accession>A0A9D1LUI0</accession>
<gene>
    <name evidence="1" type="ORF">IAB04_02625</name>
</gene>
<dbReference type="Proteomes" id="UP000824111">
    <property type="component" value="Unassembled WGS sequence"/>
</dbReference>
<proteinExistence type="predicted"/>
<reference evidence="1" key="1">
    <citation type="submission" date="2020-10" db="EMBL/GenBank/DDBJ databases">
        <authorList>
            <person name="Gilroy R."/>
        </authorList>
    </citation>
    <scope>NUCLEOTIDE SEQUENCE</scope>
    <source>
        <strain evidence="1">ChiSjej4B22-9803</strain>
    </source>
</reference>
<name>A0A9D1LUI0_9FIRM</name>
<dbReference type="EMBL" id="DVND01000067">
    <property type="protein sequence ID" value="HIU48237.1"/>
    <property type="molecule type" value="Genomic_DNA"/>
</dbReference>
<comment type="caution">
    <text evidence="1">The sequence shown here is derived from an EMBL/GenBank/DDBJ whole genome shotgun (WGS) entry which is preliminary data.</text>
</comment>
<evidence type="ECO:0000313" key="2">
    <source>
        <dbReference type="Proteomes" id="UP000824111"/>
    </source>
</evidence>
<sequence>MEKRSANINRLLETDAQAKAYFDGLSPDVQNALMAHGNGVNTLEELKNFSKVVQKKG</sequence>
<reference evidence="1" key="2">
    <citation type="journal article" date="2021" name="PeerJ">
        <title>Extensive microbial diversity within the chicken gut microbiome revealed by metagenomics and culture.</title>
        <authorList>
            <person name="Gilroy R."/>
            <person name="Ravi A."/>
            <person name="Getino M."/>
            <person name="Pursley I."/>
            <person name="Horton D.L."/>
            <person name="Alikhan N.F."/>
            <person name="Baker D."/>
            <person name="Gharbi K."/>
            <person name="Hall N."/>
            <person name="Watson M."/>
            <person name="Adriaenssens E.M."/>
            <person name="Foster-Nyarko E."/>
            <person name="Jarju S."/>
            <person name="Secka A."/>
            <person name="Antonio M."/>
            <person name="Oren A."/>
            <person name="Chaudhuri R.R."/>
            <person name="La Ragione R."/>
            <person name="Hildebrand F."/>
            <person name="Pallen M.J."/>
        </authorList>
    </citation>
    <scope>NUCLEOTIDE SEQUENCE</scope>
    <source>
        <strain evidence="1">ChiSjej4B22-9803</strain>
    </source>
</reference>
<organism evidence="1 2">
    <name type="scientific">Candidatus Avimonoglobus intestinipullorum</name>
    <dbReference type="NCBI Taxonomy" id="2840699"/>
    <lineage>
        <taxon>Bacteria</taxon>
        <taxon>Bacillati</taxon>
        <taxon>Bacillota</taxon>
        <taxon>Clostridia</taxon>
        <taxon>Eubacteriales</taxon>
        <taxon>Candidatus Avimonoglobus</taxon>
    </lineage>
</organism>